<sequence length="271" mass="27807">MLIPDNSVFLVTGAGRGIGASVARRLAGEGAAVAVCDLDQEAAQSMADQIVAEGGRSIATGLDTRDAGALDAFVGRVERELGPVTGAVPAAGITRSAPAAEMTDSAWDAVIGVNLTGVFNTCRAVGQAMIAGGRGGAIVNLASITAKGGQPGRVNYAASKWGVVGLTKSLAVEWGRFGIRVNAVAPNGVNTPMLLGGVPEDFREGVMLDRTPMGRFAEPDEITDSILYLLSRQASYVTGTVLEVDGGLTAGYLTHQRGAHFAIHQKGKTDT</sequence>
<dbReference type="PRINTS" id="PR00080">
    <property type="entry name" value="SDRFAMILY"/>
</dbReference>
<comment type="caution">
    <text evidence="3">The sequence shown here is derived from an EMBL/GenBank/DDBJ whole genome shotgun (WGS) entry which is preliminary data.</text>
</comment>
<dbReference type="PANTHER" id="PTHR42760">
    <property type="entry name" value="SHORT-CHAIN DEHYDROGENASES/REDUCTASES FAMILY MEMBER"/>
    <property type="match status" value="1"/>
</dbReference>
<gene>
    <name evidence="3" type="ORF">JAO75_22245</name>
</gene>
<comment type="similarity">
    <text evidence="1">Belongs to the short-chain dehydrogenases/reductases (SDR) family.</text>
</comment>
<protein>
    <submittedName>
        <fullName evidence="3">SDR family oxidoreductase</fullName>
    </submittedName>
</protein>
<name>A0ABS0Y737_9HYPH</name>
<dbReference type="PROSITE" id="PS00061">
    <property type="entry name" value="ADH_SHORT"/>
    <property type="match status" value="1"/>
</dbReference>
<dbReference type="SMART" id="SM00822">
    <property type="entry name" value="PKS_KR"/>
    <property type="match status" value="1"/>
</dbReference>
<proteinExistence type="inferred from homology"/>
<reference evidence="4" key="1">
    <citation type="submission" date="2020-12" db="EMBL/GenBank/DDBJ databases">
        <title>Hymenobacter sp.</title>
        <authorList>
            <person name="Kim M.K."/>
        </authorList>
    </citation>
    <scope>NUCLEOTIDE SEQUENCE [LARGE SCALE GENOMIC DNA]</scope>
    <source>
        <strain evidence="4">BT325</strain>
    </source>
</reference>
<evidence type="ECO:0000256" key="1">
    <source>
        <dbReference type="ARBA" id="ARBA00006484"/>
    </source>
</evidence>
<evidence type="ECO:0000259" key="2">
    <source>
        <dbReference type="SMART" id="SM00822"/>
    </source>
</evidence>
<dbReference type="PANTHER" id="PTHR42760:SF40">
    <property type="entry name" value="3-OXOACYL-[ACYL-CARRIER-PROTEIN] REDUCTASE, CHLOROPLASTIC"/>
    <property type="match status" value="1"/>
</dbReference>
<dbReference type="InterPro" id="IPR036291">
    <property type="entry name" value="NAD(P)-bd_dom_sf"/>
</dbReference>
<evidence type="ECO:0000313" key="3">
    <source>
        <dbReference type="EMBL" id="MBJ6128126.1"/>
    </source>
</evidence>
<dbReference type="InterPro" id="IPR002347">
    <property type="entry name" value="SDR_fam"/>
</dbReference>
<keyword evidence="4" id="KW-1185">Reference proteome</keyword>
<feature type="domain" description="Ketoreductase" evidence="2">
    <location>
        <begin position="7"/>
        <end position="177"/>
    </location>
</feature>
<dbReference type="SUPFAM" id="SSF51735">
    <property type="entry name" value="NAD(P)-binding Rossmann-fold domains"/>
    <property type="match status" value="1"/>
</dbReference>
<dbReference type="EMBL" id="JAELXT010000040">
    <property type="protein sequence ID" value="MBJ6128126.1"/>
    <property type="molecule type" value="Genomic_DNA"/>
</dbReference>
<dbReference type="InterPro" id="IPR057326">
    <property type="entry name" value="KR_dom"/>
</dbReference>
<dbReference type="Gene3D" id="3.40.50.720">
    <property type="entry name" value="NAD(P)-binding Rossmann-like Domain"/>
    <property type="match status" value="1"/>
</dbReference>
<accession>A0ABS0Y737</accession>
<dbReference type="Pfam" id="PF13561">
    <property type="entry name" value="adh_short_C2"/>
    <property type="match status" value="1"/>
</dbReference>
<evidence type="ECO:0000313" key="4">
    <source>
        <dbReference type="Proteomes" id="UP000620670"/>
    </source>
</evidence>
<dbReference type="RefSeq" id="WP_199051402.1">
    <property type="nucleotide sequence ID" value="NZ_JAELXT010000040.1"/>
</dbReference>
<dbReference type="InterPro" id="IPR020904">
    <property type="entry name" value="Sc_DH/Rdtase_CS"/>
</dbReference>
<dbReference type="Proteomes" id="UP000620670">
    <property type="component" value="Unassembled WGS sequence"/>
</dbReference>
<organism evidence="3 4">
    <name type="scientific">Microvirga splendida</name>
    <dbReference type="NCBI Taxonomy" id="2795727"/>
    <lineage>
        <taxon>Bacteria</taxon>
        <taxon>Pseudomonadati</taxon>
        <taxon>Pseudomonadota</taxon>
        <taxon>Alphaproteobacteria</taxon>
        <taxon>Hyphomicrobiales</taxon>
        <taxon>Methylobacteriaceae</taxon>
        <taxon>Microvirga</taxon>
    </lineage>
</organism>
<dbReference type="PRINTS" id="PR00081">
    <property type="entry name" value="GDHRDH"/>
</dbReference>